<evidence type="ECO:0000313" key="5">
    <source>
        <dbReference type="Proteomes" id="UP001460270"/>
    </source>
</evidence>
<keyword evidence="1" id="KW-1015">Disulfide bond</keyword>
<dbReference type="EMBL" id="JBBPFD010000003">
    <property type="protein sequence ID" value="KAK7933316.1"/>
    <property type="molecule type" value="Genomic_DNA"/>
</dbReference>
<accession>A0AAW0PRF1</accession>
<dbReference type="SMART" id="SM00034">
    <property type="entry name" value="CLECT"/>
    <property type="match status" value="1"/>
</dbReference>
<dbReference type="InterPro" id="IPR001304">
    <property type="entry name" value="C-type_lectin-like"/>
</dbReference>
<dbReference type="Gene3D" id="3.10.100.10">
    <property type="entry name" value="Mannose-Binding Protein A, subunit A"/>
    <property type="match status" value="1"/>
</dbReference>
<dbReference type="InterPro" id="IPR018378">
    <property type="entry name" value="C-type_lectin_CS"/>
</dbReference>
<comment type="caution">
    <text evidence="4">The sequence shown here is derived from an EMBL/GenBank/DDBJ whole genome shotgun (WGS) entry which is preliminary data.</text>
</comment>
<dbReference type="SUPFAM" id="SSF56436">
    <property type="entry name" value="C-type lectin-like"/>
    <property type="match status" value="1"/>
</dbReference>
<sequence>MAALHLLMLFCLTAPAVLTAPAKAAEGNQGCAEGWTKFGSRCFKLINEKITWFDAEKSCHSLGANLASIHSAEENSFITDLIKTATGSNPLTWIGGADAVKEGHWLWSDGSVWDFTNWHSGQPDNAGNNEHCLETNRNGPKLWNDIPCTFTAVYMCAKDAQKEAGLMSLLTVQGCNCQFSNHK</sequence>
<dbReference type="PRINTS" id="PR00356">
    <property type="entry name" value="ANTIFREEZEII"/>
</dbReference>
<dbReference type="InterPro" id="IPR016187">
    <property type="entry name" value="CTDL_fold"/>
</dbReference>
<feature type="signal peptide" evidence="2">
    <location>
        <begin position="1"/>
        <end position="19"/>
    </location>
</feature>
<evidence type="ECO:0000259" key="3">
    <source>
        <dbReference type="PROSITE" id="PS50041"/>
    </source>
</evidence>
<gene>
    <name evidence="4" type="ORF">WMY93_004212</name>
</gene>
<dbReference type="InterPro" id="IPR016186">
    <property type="entry name" value="C-type_lectin-like/link_sf"/>
</dbReference>
<keyword evidence="2" id="KW-0732">Signal</keyword>
<dbReference type="PANTHER" id="PTHR22803">
    <property type="entry name" value="MANNOSE, PHOSPHOLIPASE, LECTIN RECEPTOR RELATED"/>
    <property type="match status" value="1"/>
</dbReference>
<dbReference type="Proteomes" id="UP001460270">
    <property type="component" value="Unassembled WGS sequence"/>
</dbReference>
<proteinExistence type="predicted"/>
<feature type="domain" description="C-type lectin" evidence="3">
    <location>
        <begin position="38"/>
        <end position="157"/>
    </location>
</feature>
<keyword evidence="5" id="KW-1185">Reference proteome</keyword>
<dbReference type="InterPro" id="IPR002353">
    <property type="entry name" value="AntifreezeII"/>
</dbReference>
<feature type="chain" id="PRO_5043407442" description="C-type lectin domain-containing protein" evidence="2">
    <location>
        <begin position="20"/>
        <end position="183"/>
    </location>
</feature>
<dbReference type="PROSITE" id="PS50041">
    <property type="entry name" value="C_TYPE_LECTIN_2"/>
    <property type="match status" value="1"/>
</dbReference>
<evidence type="ECO:0000256" key="2">
    <source>
        <dbReference type="SAM" id="SignalP"/>
    </source>
</evidence>
<reference evidence="5" key="1">
    <citation type="submission" date="2024-04" db="EMBL/GenBank/DDBJ databases">
        <title>Salinicola lusitanus LLJ914,a marine bacterium isolated from the Okinawa Trough.</title>
        <authorList>
            <person name="Li J."/>
        </authorList>
    </citation>
    <scope>NUCLEOTIDE SEQUENCE [LARGE SCALE GENOMIC DNA]</scope>
</reference>
<evidence type="ECO:0000256" key="1">
    <source>
        <dbReference type="ARBA" id="ARBA00023157"/>
    </source>
</evidence>
<evidence type="ECO:0000313" key="4">
    <source>
        <dbReference type="EMBL" id="KAK7933316.1"/>
    </source>
</evidence>
<dbReference type="InterPro" id="IPR050111">
    <property type="entry name" value="C-type_lectin/snaclec_domain"/>
</dbReference>
<dbReference type="PROSITE" id="PS00615">
    <property type="entry name" value="C_TYPE_LECTIN_1"/>
    <property type="match status" value="1"/>
</dbReference>
<protein>
    <recommendedName>
        <fullName evidence="3">C-type lectin domain-containing protein</fullName>
    </recommendedName>
</protein>
<organism evidence="4 5">
    <name type="scientific">Mugilogobius chulae</name>
    <name type="common">yellowstripe goby</name>
    <dbReference type="NCBI Taxonomy" id="88201"/>
    <lineage>
        <taxon>Eukaryota</taxon>
        <taxon>Metazoa</taxon>
        <taxon>Chordata</taxon>
        <taxon>Craniata</taxon>
        <taxon>Vertebrata</taxon>
        <taxon>Euteleostomi</taxon>
        <taxon>Actinopterygii</taxon>
        <taxon>Neopterygii</taxon>
        <taxon>Teleostei</taxon>
        <taxon>Neoteleostei</taxon>
        <taxon>Acanthomorphata</taxon>
        <taxon>Gobiaria</taxon>
        <taxon>Gobiiformes</taxon>
        <taxon>Gobioidei</taxon>
        <taxon>Gobiidae</taxon>
        <taxon>Gobionellinae</taxon>
        <taxon>Mugilogobius</taxon>
    </lineage>
</organism>
<name>A0AAW0PRF1_9GOBI</name>
<dbReference type="AlphaFoldDB" id="A0AAW0PRF1"/>
<dbReference type="Pfam" id="PF00059">
    <property type="entry name" value="Lectin_C"/>
    <property type="match status" value="1"/>
</dbReference>